<evidence type="ECO:0000256" key="6">
    <source>
        <dbReference type="ARBA" id="ARBA00022729"/>
    </source>
</evidence>
<dbReference type="PANTHER" id="PTHR30069">
    <property type="entry name" value="TONB-DEPENDENT OUTER MEMBRANE RECEPTOR"/>
    <property type="match status" value="1"/>
</dbReference>
<evidence type="ECO:0000256" key="7">
    <source>
        <dbReference type="ARBA" id="ARBA00023077"/>
    </source>
</evidence>
<evidence type="ECO:0000256" key="1">
    <source>
        <dbReference type="ARBA" id="ARBA00004571"/>
    </source>
</evidence>
<evidence type="ECO:0008006" key="17">
    <source>
        <dbReference type="Google" id="ProtNLM"/>
    </source>
</evidence>
<sequence length="675" mass="76068">MLDIEVSLDDVFDVFDGLVKAEKVSVATGFSQSRQQAPAVTTVITRQDIEAMGARNIDDVLEMVPGLHVSHHGVNNTSLYSIRGIYTSTNPEVLLMINHVPVKSVVTGNRGVLWQGMSVQSIERIEVIRGPGSALYGADAFAGVINVITRKGQDINGSEVGVQLGSFGSHALWAVHGKQYGDLSLAATLEWSETEGMKKVIERDAQTALDEAFGTQASRAPGPVNAQHEALETRLDAGYRYVRAQLSYTRQDEVGTHLGYGYALDPVGTSDSERIHASLGYRRERINPDLDVEAEIGTTYFHVKPNNLQLLPPGAFGGLFPDGLVSYSHLTERQHYIQLSSFYRGIEAHLFRFGLGYDQAELTRISSFQNFLSPNSNEELPVVLPYARALSADEQPFDLNQRGHWYAYVQDSWSLAPDWVLTGGIRYDEYTDFASTINPRFALVWEATPRLTTKLLYAQAFRAPSFVELHLKESLLTRGNPALQPEEIASSELAFDYILSQKAYLSLNIFRYKTLRKINYLPDAIMPTNSDSQRGYGMEAEIRWKTTATTSLLVNYAWQHAEDSVGYRIPQAAGRSLFVRGDWLFMPNWYLDTTARWVGGRHRQFGDLRPRLKDYWLFDLNVRRKLLQQGHWNVVFGVRNVFDSNAREPSDMDSGIDNDLPLPGRHWFGEFRYRF</sequence>
<feature type="domain" description="TonB-dependent receptor plug" evidence="14">
    <location>
        <begin position="35"/>
        <end position="144"/>
    </location>
</feature>
<dbReference type="PANTHER" id="PTHR30069:SF29">
    <property type="entry name" value="HEMOGLOBIN AND HEMOGLOBIN-HAPTOGLOBIN-BINDING PROTEIN 1-RELATED"/>
    <property type="match status" value="1"/>
</dbReference>
<dbReference type="EMBL" id="MSLT01000023">
    <property type="protein sequence ID" value="OUD12669.1"/>
    <property type="molecule type" value="Genomic_DNA"/>
</dbReference>
<proteinExistence type="inferred from homology"/>
<evidence type="ECO:0000256" key="2">
    <source>
        <dbReference type="ARBA" id="ARBA00008143"/>
    </source>
</evidence>
<accession>A0A251X634</accession>
<keyword evidence="6" id="KW-0732">Signal</keyword>
<dbReference type="InterPro" id="IPR036942">
    <property type="entry name" value="Beta-barrel_TonB_sf"/>
</dbReference>
<evidence type="ECO:0000256" key="8">
    <source>
        <dbReference type="ARBA" id="ARBA00023136"/>
    </source>
</evidence>
<keyword evidence="9" id="KW-0675">Receptor</keyword>
<keyword evidence="3 11" id="KW-0813">Transport</keyword>
<dbReference type="Pfam" id="PF07715">
    <property type="entry name" value="Plug"/>
    <property type="match status" value="1"/>
</dbReference>
<comment type="caution">
    <text evidence="15">The sequence shown here is derived from an EMBL/GenBank/DDBJ whole genome shotgun (WGS) entry which is preliminary data.</text>
</comment>
<evidence type="ECO:0000313" key="15">
    <source>
        <dbReference type="EMBL" id="OUD12669.1"/>
    </source>
</evidence>
<keyword evidence="7 12" id="KW-0798">TonB box</keyword>
<reference evidence="15 16" key="1">
    <citation type="submission" date="2016-12" db="EMBL/GenBank/DDBJ databases">
        <title>Thioflexothrix psekupsii D3 genome sequencing and assembly.</title>
        <authorList>
            <person name="Fomenkov A."/>
            <person name="Vincze T."/>
            <person name="Grabovich M."/>
            <person name="Anton B.P."/>
            <person name="Dubinina G."/>
            <person name="Orlova M."/>
            <person name="Belousova E."/>
            <person name="Roberts R.J."/>
        </authorList>
    </citation>
    <scope>NUCLEOTIDE SEQUENCE [LARGE SCALE GENOMIC DNA]</scope>
    <source>
        <strain evidence="15">D3</strain>
    </source>
</reference>
<evidence type="ECO:0000313" key="16">
    <source>
        <dbReference type="Proteomes" id="UP000194798"/>
    </source>
</evidence>
<evidence type="ECO:0000256" key="10">
    <source>
        <dbReference type="ARBA" id="ARBA00023237"/>
    </source>
</evidence>
<dbReference type="CDD" id="cd01347">
    <property type="entry name" value="ligand_gated_channel"/>
    <property type="match status" value="1"/>
</dbReference>
<dbReference type="GO" id="GO:0015344">
    <property type="term" value="F:siderophore uptake transmembrane transporter activity"/>
    <property type="evidence" value="ECO:0007669"/>
    <property type="project" value="TreeGrafter"/>
</dbReference>
<comment type="subcellular location">
    <subcellularLocation>
        <location evidence="1 11">Cell outer membrane</location>
        <topology evidence="1 11">Multi-pass membrane protein</topology>
    </subcellularLocation>
</comment>
<protein>
    <recommendedName>
        <fullName evidence="17">TonB-dependent receptor</fullName>
    </recommendedName>
</protein>
<comment type="similarity">
    <text evidence="2">Belongs to the TonB-dependent receptor family. Hemoglobin/haptoglobin binding protein subfamily.</text>
</comment>
<evidence type="ECO:0000256" key="11">
    <source>
        <dbReference type="PROSITE-ProRule" id="PRU01360"/>
    </source>
</evidence>
<gene>
    <name evidence="15" type="ORF">TPSD3_14650</name>
</gene>
<dbReference type="InterPro" id="IPR000531">
    <property type="entry name" value="Beta-barrel_TonB"/>
</dbReference>
<evidence type="ECO:0000256" key="9">
    <source>
        <dbReference type="ARBA" id="ARBA00023170"/>
    </source>
</evidence>
<dbReference type="Gene3D" id="2.170.130.10">
    <property type="entry name" value="TonB-dependent receptor, plug domain"/>
    <property type="match status" value="1"/>
</dbReference>
<feature type="domain" description="TonB-dependent receptor-like beta-barrel" evidence="13">
    <location>
        <begin position="244"/>
        <end position="641"/>
    </location>
</feature>
<dbReference type="SUPFAM" id="SSF56935">
    <property type="entry name" value="Porins"/>
    <property type="match status" value="1"/>
</dbReference>
<keyword evidence="5 11" id="KW-0812">Transmembrane</keyword>
<dbReference type="AlphaFoldDB" id="A0A251X634"/>
<organism evidence="15 16">
    <name type="scientific">Thioflexithrix psekupsensis</name>
    <dbReference type="NCBI Taxonomy" id="1570016"/>
    <lineage>
        <taxon>Bacteria</taxon>
        <taxon>Pseudomonadati</taxon>
        <taxon>Pseudomonadota</taxon>
        <taxon>Gammaproteobacteria</taxon>
        <taxon>Thiotrichales</taxon>
        <taxon>Thioflexithrix</taxon>
    </lineage>
</organism>
<dbReference type="Proteomes" id="UP000194798">
    <property type="component" value="Unassembled WGS sequence"/>
</dbReference>
<dbReference type="InterPro" id="IPR039426">
    <property type="entry name" value="TonB-dep_rcpt-like"/>
</dbReference>
<evidence type="ECO:0000256" key="4">
    <source>
        <dbReference type="ARBA" id="ARBA00022452"/>
    </source>
</evidence>
<evidence type="ECO:0000259" key="14">
    <source>
        <dbReference type="Pfam" id="PF07715"/>
    </source>
</evidence>
<evidence type="ECO:0000259" key="13">
    <source>
        <dbReference type="Pfam" id="PF00593"/>
    </source>
</evidence>
<dbReference type="InterPro" id="IPR037066">
    <property type="entry name" value="Plug_dom_sf"/>
</dbReference>
<name>A0A251X634_9GAMM</name>
<dbReference type="GO" id="GO:0009279">
    <property type="term" value="C:cell outer membrane"/>
    <property type="evidence" value="ECO:0007669"/>
    <property type="project" value="UniProtKB-SubCell"/>
</dbReference>
<evidence type="ECO:0000256" key="3">
    <source>
        <dbReference type="ARBA" id="ARBA00022448"/>
    </source>
</evidence>
<keyword evidence="4 11" id="KW-1134">Transmembrane beta strand</keyword>
<dbReference type="Pfam" id="PF00593">
    <property type="entry name" value="TonB_dep_Rec_b-barrel"/>
    <property type="match status" value="1"/>
</dbReference>
<dbReference type="PROSITE" id="PS52016">
    <property type="entry name" value="TONB_DEPENDENT_REC_3"/>
    <property type="match status" value="1"/>
</dbReference>
<evidence type="ECO:0000256" key="5">
    <source>
        <dbReference type="ARBA" id="ARBA00022692"/>
    </source>
</evidence>
<keyword evidence="8 11" id="KW-0472">Membrane</keyword>
<dbReference type="GO" id="GO:0044718">
    <property type="term" value="P:siderophore transmembrane transport"/>
    <property type="evidence" value="ECO:0007669"/>
    <property type="project" value="TreeGrafter"/>
</dbReference>
<keyword evidence="16" id="KW-1185">Reference proteome</keyword>
<keyword evidence="10 11" id="KW-0998">Cell outer membrane</keyword>
<dbReference type="InterPro" id="IPR012910">
    <property type="entry name" value="Plug_dom"/>
</dbReference>
<evidence type="ECO:0000256" key="12">
    <source>
        <dbReference type="RuleBase" id="RU003357"/>
    </source>
</evidence>
<dbReference type="Gene3D" id="2.40.170.20">
    <property type="entry name" value="TonB-dependent receptor, beta-barrel domain"/>
    <property type="match status" value="1"/>
</dbReference>